<proteinExistence type="predicted"/>
<feature type="region of interest" description="Disordered" evidence="1">
    <location>
        <begin position="110"/>
        <end position="131"/>
    </location>
</feature>
<accession>A0ABM3DP32</accession>
<keyword evidence="2" id="KW-1185">Reference proteome</keyword>
<dbReference type="RefSeq" id="XP_045560556.1">
    <property type="nucleotide sequence ID" value="XM_045704600.1"/>
</dbReference>
<evidence type="ECO:0000256" key="1">
    <source>
        <dbReference type="SAM" id="MobiDB-lite"/>
    </source>
</evidence>
<sequence length="309" mass="34507">MSSKKRKWSDEYVQYGFTCITERDESQRPSCMICNAKLSNSSLAPAKLREHFLKLHGDGQYKNTTLAEFKVKRARFDEKATLPVLGFVPINKPILTASMKSLKFSRARFNSNSSEQQRSQRFGVNKWQDPNTSEVAMTEDGAAEQFEFQYGLEGPTFKNDNGECSKSHLSIIKVEQLDPLLPDQNNSSCGSGSPGDPGPPGSSGFGSSMSPAAQFFRKCHQAGCTQFIFSEFASRLNTITERISSQQASEEDFNLTLKVLEASGMLPEIFAKRDQEMEKRLKDLQRETESVRTARSAMRDACVMSVTPS</sequence>
<reference evidence="3" key="1">
    <citation type="submission" date="2025-08" db="UniProtKB">
        <authorList>
            <consortium name="RefSeq"/>
        </authorList>
    </citation>
    <scope>IDENTIFICATION</scope>
</reference>
<dbReference type="GeneID" id="106582017"/>
<protein>
    <submittedName>
        <fullName evidence="3">Uncharacterized protein isoform X1</fullName>
    </submittedName>
</protein>
<feature type="compositionally biased region" description="Low complexity" evidence="1">
    <location>
        <begin position="110"/>
        <end position="122"/>
    </location>
</feature>
<name>A0ABM3DP32_SALSA</name>
<organism evidence="2 3">
    <name type="scientific">Salmo salar</name>
    <name type="common">Atlantic salmon</name>
    <dbReference type="NCBI Taxonomy" id="8030"/>
    <lineage>
        <taxon>Eukaryota</taxon>
        <taxon>Metazoa</taxon>
        <taxon>Chordata</taxon>
        <taxon>Craniata</taxon>
        <taxon>Vertebrata</taxon>
        <taxon>Euteleostomi</taxon>
        <taxon>Actinopterygii</taxon>
        <taxon>Neopterygii</taxon>
        <taxon>Teleostei</taxon>
        <taxon>Protacanthopterygii</taxon>
        <taxon>Salmoniformes</taxon>
        <taxon>Salmonidae</taxon>
        <taxon>Salmoninae</taxon>
        <taxon>Salmo</taxon>
    </lineage>
</organism>
<evidence type="ECO:0000313" key="3">
    <source>
        <dbReference type="RefSeq" id="XP_045560556.1"/>
    </source>
</evidence>
<gene>
    <name evidence="3" type="primary">LOC106582017</name>
</gene>
<evidence type="ECO:0000313" key="2">
    <source>
        <dbReference type="Proteomes" id="UP001652741"/>
    </source>
</evidence>
<dbReference type="Proteomes" id="UP001652741">
    <property type="component" value="Chromosome ssa21"/>
</dbReference>
<feature type="region of interest" description="Disordered" evidence="1">
    <location>
        <begin position="182"/>
        <end position="209"/>
    </location>
</feature>